<dbReference type="OrthoDB" id="1097547at2"/>
<accession>A0A419W7D2</accession>
<dbReference type="Pfam" id="PF00578">
    <property type="entry name" value="AhpC-TSA"/>
    <property type="match status" value="1"/>
</dbReference>
<dbReference type="SUPFAM" id="SSF52833">
    <property type="entry name" value="Thioredoxin-like"/>
    <property type="match status" value="1"/>
</dbReference>
<dbReference type="PANTHER" id="PTHR42852:SF13">
    <property type="entry name" value="PROTEIN DIPZ"/>
    <property type="match status" value="1"/>
</dbReference>
<proteinExistence type="predicted"/>
<comment type="caution">
    <text evidence="3">The sequence shown here is derived from an EMBL/GenBank/DDBJ whole genome shotgun (WGS) entry which is preliminary data.</text>
</comment>
<feature type="signal peptide" evidence="1">
    <location>
        <begin position="1"/>
        <end position="19"/>
    </location>
</feature>
<organism evidence="3 4">
    <name type="scientific">Mangrovibacterium diazotrophicum</name>
    <dbReference type="NCBI Taxonomy" id="1261403"/>
    <lineage>
        <taxon>Bacteria</taxon>
        <taxon>Pseudomonadati</taxon>
        <taxon>Bacteroidota</taxon>
        <taxon>Bacteroidia</taxon>
        <taxon>Marinilabiliales</taxon>
        <taxon>Prolixibacteraceae</taxon>
        <taxon>Mangrovibacterium</taxon>
    </lineage>
</organism>
<gene>
    <name evidence="3" type="ORF">BC643_1736</name>
</gene>
<keyword evidence="4" id="KW-1185">Reference proteome</keyword>
<dbReference type="Proteomes" id="UP000283387">
    <property type="component" value="Unassembled WGS sequence"/>
</dbReference>
<dbReference type="CDD" id="cd02966">
    <property type="entry name" value="TlpA_like_family"/>
    <property type="match status" value="1"/>
</dbReference>
<dbReference type="InterPro" id="IPR000866">
    <property type="entry name" value="AhpC/TSA"/>
</dbReference>
<dbReference type="Gene3D" id="3.40.30.10">
    <property type="entry name" value="Glutaredoxin"/>
    <property type="match status" value="1"/>
</dbReference>
<sequence>MRELVLFIGALLLFVNAEAQTQAVRIFGNAPDYAGRKIALQVSNDPVSDHTETLVELNILPDGSFDESVLINQTTCCFATFDRWKAVIYLQPTQSYELVFPPSQPLTEQEKRNPFFRSSEIAFGLKDLPESDINRLIQKFESAYNDEENRYFNEIFKDKSTAAADLMLSDLNSQFPKSENSYFENYKFFRLTAIRFALSQDKTNSFVKTYIDRTPIDFNLPPFREIFDQQFTNFFYQESNKIGGDQFRVLVGTANLSGIENNLTKQKGWSTKLSRMVILKGISDGYYQAQFNPQTMLVLLAKIAQSDWTPAEKSTAAFLKSKLIFLTKGTAAPDLALKTLNGDAIKLSSLKGKMTYLSFTTVTNPICRQHLDEMKKFGQQFASNVEFVTVLPEADLARKEVILQQNWPGKILIADDKAIETYRVKTFPTAFLLDEDQTFIASPALNPLDGLQQQLAGILKNKRIEELRNQAK</sequence>
<dbReference type="AlphaFoldDB" id="A0A419W7D2"/>
<feature type="domain" description="Thioredoxin" evidence="2">
    <location>
        <begin position="326"/>
        <end position="460"/>
    </location>
</feature>
<dbReference type="PANTHER" id="PTHR42852">
    <property type="entry name" value="THIOL:DISULFIDE INTERCHANGE PROTEIN DSBE"/>
    <property type="match status" value="1"/>
</dbReference>
<dbReference type="InterPro" id="IPR013766">
    <property type="entry name" value="Thioredoxin_domain"/>
</dbReference>
<dbReference type="InterPro" id="IPR050553">
    <property type="entry name" value="Thioredoxin_ResA/DsbE_sf"/>
</dbReference>
<evidence type="ECO:0000313" key="3">
    <source>
        <dbReference type="EMBL" id="RKD91383.1"/>
    </source>
</evidence>
<evidence type="ECO:0000313" key="4">
    <source>
        <dbReference type="Proteomes" id="UP000283387"/>
    </source>
</evidence>
<evidence type="ECO:0000259" key="2">
    <source>
        <dbReference type="PROSITE" id="PS51352"/>
    </source>
</evidence>
<feature type="chain" id="PRO_5019147351" evidence="1">
    <location>
        <begin position="20"/>
        <end position="472"/>
    </location>
</feature>
<protein>
    <submittedName>
        <fullName evidence="3">Peroxiredoxin</fullName>
    </submittedName>
</protein>
<name>A0A419W7D2_9BACT</name>
<dbReference type="EMBL" id="RAPN01000001">
    <property type="protein sequence ID" value="RKD91383.1"/>
    <property type="molecule type" value="Genomic_DNA"/>
</dbReference>
<evidence type="ECO:0000256" key="1">
    <source>
        <dbReference type="SAM" id="SignalP"/>
    </source>
</evidence>
<dbReference type="GO" id="GO:0016491">
    <property type="term" value="F:oxidoreductase activity"/>
    <property type="evidence" value="ECO:0007669"/>
    <property type="project" value="InterPro"/>
</dbReference>
<dbReference type="PROSITE" id="PS51352">
    <property type="entry name" value="THIOREDOXIN_2"/>
    <property type="match status" value="1"/>
</dbReference>
<dbReference type="RefSeq" id="WP_120272690.1">
    <property type="nucleotide sequence ID" value="NZ_RAPN01000001.1"/>
</dbReference>
<keyword evidence="1" id="KW-0732">Signal</keyword>
<dbReference type="GO" id="GO:0016209">
    <property type="term" value="F:antioxidant activity"/>
    <property type="evidence" value="ECO:0007669"/>
    <property type="project" value="InterPro"/>
</dbReference>
<dbReference type="InterPro" id="IPR036249">
    <property type="entry name" value="Thioredoxin-like_sf"/>
</dbReference>
<reference evidence="3 4" key="1">
    <citation type="submission" date="2018-09" db="EMBL/GenBank/DDBJ databases">
        <title>Genomic Encyclopedia of Archaeal and Bacterial Type Strains, Phase II (KMG-II): from individual species to whole genera.</title>
        <authorList>
            <person name="Goeker M."/>
        </authorList>
    </citation>
    <scope>NUCLEOTIDE SEQUENCE [LARGE SCALE GENOMIC DNA]</scope>
    <source>
        <strain evidence="3 4">DSM 27148</strain>
    </source>
</reference>